<name>A0A437QPR4_9PROT</name>
<proteinExistence type="predicted"/>
<organism evidence="1 2">
    <name type="scientific">Hwanghaeella grinnelliae</name>
    <dbReference type="NCBI Taxonomy" id="2500179"/>
    <lineage>
        <taxon>Bacteria</taxon>
        <taxon>Pseudomonadati</taxon>
        <taxon>Pseudomonadota</taxon>
        <taxon>Alphaproteobacteria</taxon>
        <taxon>Rhodospirillales</taxon>
        <taxon>Rhodospirillaceae</taxon>
        <taxon>Hwanghaeella</taxon>
    </lineage>
</organism>
<gene>
    <name evidence="1" type="ORF">EOI86_14985</name>
</gene>
<dbReference type="EMBL" id="SADE01000002">
    <property type="protein sequence ID" value="RVU36495.1"/>
    <property type="molecule type" value="Genomic_DNA"/>
</dbReference>
<evidence type="ECO:0000313" key="1">
    <source>
        <dbReference type="EMBL" id="RVU36495.1"/>
    </source>
</evidence>
<dbReference type="AlphaFoldDB" id="A0A437QPR4"/>
<dbReference type="Proteomes" id="UP000287447">
    <property type="component" value="Unassembled WGS sequence"/>
</dbReference>
<protein>
    <submittedName>
        <fullName evidence="1">Uncharacterized protein</fullName>
    </submittedName>
</protein>
<dbReference type="RefSeq" id="WP_127765971.1">
    <property type="nucleotide sequence ID" value="NZ_SADE01000002.1"/>
</dbReference>
<comment type="caution">
    <text evidence="1">The sequence shown here is derived from an EMBL/GenBank/DDBJ whole genome shotgun (WGS) entry which is preliminary data.</text>
</comment>
<reference evidence="2" key="1">
    <citation type="submission" date="2019-01" db="EMBL/GenBank/DDBJ databases">
        <title>Gri0909 isolated from a small marine red alga.</title>
        <authorList>
            <person name="Kim J."/>
            <person name="Jeong S.E."/>
            <person name="Jeon C.O."/>
        </authorList>
    </citation>
    <scope>NUCLEOTIDE SEQUENCE [LARGE SCALE GENOMIC DNA]</scope>
    <source>
        <strain evidence="2">Gri0909</strain>
    </source>
</reference>
<sequence>MQNNSHSGNKLDKLTLVSLAGTAAVLLVVVLLFTVPGFSGLASSGYDTMYSAMNYMAEMCRF</sequence>
<keyword evidence="2" id="KW-1185">Reference proteome</keyword>
<accession>A0A437QPR4</accession>
<evidence type="ECO:0000313" key="2">
    <source>
        <dbReference type="Proteomes" id="UP000287447"/>
    </source>
</evidence>